<organism evidence="1 3">
    <name type="scientific">Linum tenue</name>
    <dbReference type="NCBI Taxonomy" id="586396"/>
    <lineage>
        <taxon>Eukaryota</taxon>
        <taxon>Viridiplantae</taxon>
        <taxon>Streptophyta</taxon>
        <taxon>Embryophyta</taxon>
        <taxon>Tracheophyta</taxon>
        <taxon>Spermatophyta</taxon>
        <taxon>Magnoliopsida</taxon>
        <taxon>eudicotyledons</taxon>
        <taxon>Gunneridae</taxon>
        <taxon>Pentapetalae</taxon>
        <taxon>rosids</taxon>
        <taxon>fabids</taxon>
        <taxon>Malpighiales</taxon>
        <taxon>Linaceae</taxon>
        <taxon>Linum</taxon>
    </lineage>
</organism>
<dbReference type="EMBL" id="CAMGYJ010000008">
    <property type="protein sequence ID" value="CAI0458968.1"/>
    <property type="molecule type" value="Genomic_DNA"/>
</dbReference>
<evidence type="ECO:0000313" key="3">
    <source>
        <dbReference type="Proteomes" id="UP001154282"/>
    </source>
</evidence>
<dbReference type="EMBL" id="CAMGYJ010000010">
    <property type="protein sequence ID" value="CAI0552585.1"/>
    <property type="molecule type" value="Genomic_DNA"/>
</dbReference>
<protein>
    <submittedName>
        <fullName evidence="1">Uncharacterized protein</fullName>
    </submittedName>
</protein>
<proteinExistence type="predicted"/>
<name>A0AAV0NK38_9ROSI</name>
<dbReference type="Proteomes" id="UP001154282">
    <property type="component" value="Unassembled WGS sequence"/>
</dbReference>
<gene>
    <name evidence="1" type="ORF">LITE_LOCUS33782</name>
    <name evidence="2" type="ORF">LITE_LOCUS46487</name>
</gene>
<evidence type="ECO:0000313" key="1">
    <source>
        <dbReference type="EMBL" id="CAI0458968.1"/>
    </source>
</evidence>
<comment type="caution">
    <text evidence="1">The sequence shown here is derived from an EMBL/GenBank/DDBJ whole genome shotgun (WGS) entry which is preliminary data.</text>
</comment>
<sequence>MCRHAPLLA</sequence>
<evidence type="ECO:0000313" key="2">
    <source>
        <dbReference type="EMBL" id="CAI0552585.1"/>
    </source>
</evidence>
<keyword evidence="3" id="KW-1185">Reference proteome</keyword>
<accession>A0AAV0NK38</accession>
<reference evidence="1" key="1">
    <citation type="submission" date="2022-08" db="EMBL/GenBank/DDBJ databases">
        <authorList>
            <person name="Gutierrez-Valencia J."/>
        </authorList>
    </citation>
    <scope>NUCLEOTIDE SEQUENCE</scope>
</reference>